<feature type="domain" description="Smf/DprA SLOG" evidence="2">
    <location>
        <begin position="103"/>
        <end position="298"/>
    </location>
</feature>
<evidence type="ECO:0000259" key="2">
    <source>
        <dbReference type="Pfam" id="PF02481"/>
    </source>
</evidence>
<name>A0A4R2QXY4_9PSEU</name>
<proteinExistence type="inferred from homology"/>
<dbReference type="GO" id="GO:0009294">
    <property type="term" value="P:DNA-mediated transformation"/>
    <property type="evidence" value="ECO:0007669"/>
    <property type="project" value="InterPro"/>
</dbReference>
<dbReference type="PANTHER" id="PTHR43022:SF1">
    <property type="entry name" value="PROTEIN SMF"/>
    <property type="match status" value="1"/>
</dbReference>
<dbReference type="AlphaFoldDB" id="A0A4R2QXY4"/>
<evidence type="ECO:0000313" key="3">
    <source>
        <dbReference type="EMBL" id="TCP51961.1"/>
    </source>
</evidence>
<dbReference type="InterPro" id="IPR057666">
    <property type="entry name" value="DrpA_SLOG"/>
</dbReference>
<keyword evidence="4" id="KW-1185">Reference proteome</keyword>
<protein>
    <submittedName>
        <fullName evidence="3">DNA processing protein</fullName>
    </submittedName>
</protein>
<comment type="similarity">
    <text evidence="1">Belongs to the DprA/Smf family.</text>
</comment>
<dbReference type="NCBIfam" id="TIGR00732">
    <property type="entry name" value="dprA"/>
    <property type="match status" value="1"/>
</dbReference>
<dbReference type="Pfam" id="PF02481">
    <property type="entry name" value="DNA_processg_A"/>
    <property type="match status" value="1"/>
</dbReference>
<dbReference type="EMBL" id="SLXQ01000006">
    <property type="protein sequence ID" value="TCP51961.1"/>
    <property type="molecule type" value="Genomic_DNA"/>
</dbReference>
<dbReference type="InterPro" id="IPR003488">
    <property type="entry name" value="DprA"/>
</dbReference>
<dbReference type="PANTHER" id="PTHR43022">
    <property type="entry name" value="PROTEIN SMF"/>
    <property type="match status" value="1"/>
</dbReference>
<evidence type="ECO:0000313" key="4">
    <source>
        <dbReference type="Proteomes" id="UP000294911"/>
    </source>
</evidence>
<gene>
    <name evidence="3" type="ORF">EV191_106125</name>
</gene>
<dbReference type="OrthoDB" id="9785707at2"/>
<dbReference type="Gene3D" id="3.40.50.450">
    <property type="match status" value="1"/>
</dbReference>
<reference evidence="3 4" key="1">
    <citation type="submission" date="2019-03" db="EMBL/GenBank/DDBJ databases">
        <title>Genomic Encyclopedia of Type Strains, Phase IV (KMG-IV): sequencing the most valuable type-strain genomes for metagenomic binning, comparative biology and taxonomic classification.</title>
        <authorList>
            <person name="Goeker M."/>
        </authorList>
    </citation>
    <scope>NUCLEOTIDE SEQUENCE [LARGE SCALE GENOMIC DNA]</scope>
    <source>
        <strain evidence="3 4">DSM 45765</strain>
    </source>
</reference>
<dbReference type="RefSeq" id="WP_132877825.1">
    <property type="nucleotide sequence ID" value="NZ_SLXQ01000006.1"/>
</dbReference>
<dbReference type="Proteomes" id="UP000294911">
    <property type="component" value="Unassembled WGS sequence"/>
</dbReference>
<evidence type="ECO:0000256" key="1">
    <source>
        <dbReference type="ARBA" id="ARBA00006525"/>
    </source>
</evidence>
<organism evidence="3 4">
    <name type="scientific">Tamaricihabitans halophyticus</name>
    <dbReference type="NCBI Taxonomy" id="1262583"/>
    <lineage>
        <taxon>Bacteria</taxon>
        <taxon>Bacillati</taxon>
        <taxon>Actinomycetota</taxon>
        <taxon>Actinomycetes</taxon>
        <taxon>Pseudonocardiales</taxon>
        <taxon>Pseudonocardiaceae</taxon>
        <taxon>Tamaricihabitans</taxon>
    </lineage>
</organism>
<dbReference type="SUPFAM" id="SSF102405">
    <property type="entry name" value="MCP/YpsA-like"/>
    <property type="match status" value="1"/>
</dbReference>
<accession>A0A4R2QXY4</accession>
<comment type="caution">
    <text evidence="3">The sequence shown here is derived from an EMBL/GenBank/DDBJ whole genome shotgun (WGS) entry which is preliminary data.</text>
</comment>
<sequence>MSVEQARLARAYLLRVAEPPARELAQLVTAHGPVAAAELVRSGQAPGRVRAETEARAQLDRAERDLEEAAAVGAELVIPEDDGWPAWPLLALDVAARAGVRWAGQPLGLWVRGRIDLDACTERAVALVGARASSGYGDHHAAEFAYGLTGRGFTVLSGAAYGIDGAAHRGSLAAGGPTIAVLGCGPDVHYPAGHVRLLDQVAEQGAVVSEYPPGTQPARHRFLVRNRLIAALASGTVVIEAGARSGARNTASTAGALGKVVMAVPGPVSSASSAGCNQLIRARDALLVSGVAEIVEAVGPIGSAMTTVDGPRRPTDDLGPQTLRVHEALRVDQGQSAGEIAVSAGIPLDRARVLLTELEGGGFASRLGQGWVRTRVRQESAEARVSAQAECQRAEG</sequence>